<keyword evidence="3" id="KW-1185">Reference proteome</keyword>
<sequence>MSTRNRLEERYRRVLRLLPAAYRRVWEEDMVAVFLATMRTDDPEYQADYGRPPWPEVASVAWLAVRLRIGTAGAPPPRYVAWGAALRLAALCVLFSHAALALDQAGFQAWLSGRLPLLPAPPAEWSQGLATGPWTVALNAAGILWLPAFATLVAGHWRAARVLAAVALVVPAMSAVASTGIAIAGGPQPFLAMLWAGVALDVLLVVALAAFEADPAPRRRSWLLALPVAAAAAGAGMFVAPVADAAVLFDWPGLSCAAVVAGAAVHALRGPGRDPDWTHALAVLAGTALALRLVTLVDYATRPGWATGDTVLLGLAECAAVFAVLLPLRRSTRRRLHALS</sequence>
<dbReference type="Proteomes" id="UP001500620">
    <property type="component" value="Unassembled WGS sequence"/>
</dbReference>
<comment type="caution">
    <text evidence="2">The sequence shown here is derived from an EMBL/GenBank/DDBJ whole genome shotgun (WGS) entry which is preliminary data.</text>
</comment>
<feature type="transmembrane region" description="Helical" evidence="1">
    <location>
        <begin position="249"/>
        <end position="268"/>
    </location>
</feature>
<feature type="transmembrane region" description="Helical" evidence="1">
    <location>
        <begin position="223"/>
        <end position="243"/>
    </location>
</feature>
<feature type="transmembrane region" description="Helical" evidence="1">
    <location>
        <begin position="131"/>
        <end position="155"/>
    </location>
</feature>
<protein>
    <recommendedName>
        <fullName evidence="4">Integral membrane protein</fullName>
    </recommendedName>
</protein>
<keyword evidence="1" id="KW-0812">Transmembrane</keyword>
<name>A0ABP8D869_9ACTN</name>
<evidence type="ECO:0000313" key="2">
    <source>
        <dbReference type="EMBL" id="GAA4249681.1"/>
    </source>
</evidence>
<feature type="transmembrane region" description="Helical" evidence="1">
    <location>
        <begin position="162"/>
        <end position="184"/>
    </location>
</feature>
<evidence type="ECO:0008006" key="4">
    <source>
        <dbReference type="Google" id="ProtNLM"/>
    </source>
</evidence>
<keyword evidence="1" id="KW-0472">Membrane</keyword>
<keyword evidence="1" id="KW-1133">Transmembrane helix</keyword>
<feature type="transmembrane region" description="Helical" evidence="1">
    <location>
        <begin position="280"/>
        <end position="299"/>
    </location>
</feature>
<dbReference type="RefSeq" id="WP_345127925.1">
    <property type="nucleotide sequence ID" value="NZ_BAABAT010000008.1"/>
</dbReference>
<proteinExistence type="predicted"/>
<evidence type="ECO:0000256" key="1">
    <source>
        <dbReference type="SAM" id="Phobius"/>
    </source>
</evidence>
<feature type="transmembrane region" description="Helical" evidence="1">
    <location>
        <begin position="190"/>
        <end position="211"/>
    </location>
</feature>
<gene>
    <name evidence="2" type="ORF">GCM10022255_034750</name>
</gene>
<accession>A0ABP8D869</accession>
<reference evidence="3" key="1">
    <citation type="journal article" date="2019" name="Int. J. Syst. Evol. Microbiol.">
        <title>The Global Catalogue of Microorganisms (GCM) 10K type strain sequencing project: providing services to taxonomists for standard genome sequencing and annotation.</title>
        <authorList>
            <consortium name="The Broad Institute Genomics Platform"/>
            <consortium name="The Broad Institute Genome Sequencing Center for Infectious Disease"/>
            <person name="Wu L."/>
            <person name="Ma J."/>
        </authorList>
    </citation>
    <scope>NUCLEOTIDE SEQUENCE [LARGE SCALE GENOMIC DNA]</scope>
    <source>
        <strain evidence="3">JCM 17441</strain>
    </source>
</reference>
<organism evidence="2 3">
    <name type="scientific">Dactylosporangium darangshiense</name>
    <dbReference type="NCBI Taxonomy" id="579108"/>
    <lineage>
        <taxon>Bacteria</taxon>
        <taxon>Bacillati</taxon>
        <taxon>Actinomycetota</taxon>
        <taxon>Actinomycetes</taxon>
        <taxon>Micromonosporales</taxon>
        <taxon>Micromonosporaceae</taxon>
        <taxon>Dactylosporangium</taxon>
    </lineage>
</organism>
<feature type="transmembrane region" description="Helical" evidence="1">
    <location>
        <begin position="311"/>
        <end position="328"/>
    </location>
</feature>
<dbReference type="EMBL" id="BAABAT010000008">
    <property type="protein sequence ID" value="GAA4249681.1"/>
    <property type="molecule type" value="Genomic_DNA"/>
</dbReference>
<evidence type="ECO:0000313" key="3">
    <source>
        <dbReference type="Proteomes" id="UP001500620"/>
    </source>
</evidence>
<feature type="transmembrane region" description="Helical" evidence="1">
    <location>
        <begin position="88"/>
        <end position="111"/>
    </location>
</feature>